<keyword evidence="3" id="KW-1185">Reference proteome</keyword>
<evidence type="ECO:0000313" key="2">
    <source>
        <dbReference type="EMBL" id="KAK3860727.1"/>
    </source>
</evidence>
<dbReference type="EMBL" id="JAWQEG010004641">
    <property type="protein sequence ID" value="KAK3860727.1"/>
    <property type="molecule type" value="Genomic_DNA"/>
</dbReference>
<name>A0AAE1ESP3_PETCI</name>
<proteinExistence type="predicted"/>
<evidence type="ECO:0000313" key="3">
    <source>
        <dbReference type="Proteomes" id="UP001286313"/>
    </source>
</evidence>
<feature type="region of interest" description="Disordered" evidence="1">
    <location>
        <begin position="57"/>
        <end position="88"/>
    </location>
</feature>
<sequence length="88" mass="9881">MTLGELMKHSTESHPLCLASTTTILPLPVLIPLPDRQPTDHPDTLNIRLLLPTALHAQNNQPPDRQTTRHTTEYPTSLSDSRLRLHCT</sequence>
<reference evidence="2" key="1">
    <citation type="submission" date="2023-10" db="EMBL/GenBank/DDBJ databases">
        <title>Genome assemblies of two species of porcelain crab, Petrolisthes cinctipes and Petrolisthes manimaculis (Anomura: Porcellanidae).</title>
        <authorList>
            <person name="Angst P."/>
        </authorList>
    </citation>
    <scope>NUCLEOTIDE SEQUENCE</scope>
    <source>
        <strain evidence="2">PB745_01</strain>
        <tissue evidence="2">Gill</tissue>
    </source>
</reference>
<protein>
    <submittedName>
        <fullName evidence="2">Uncharacterized protein</fullName>
    </submittedName>
</protein>
<accession>A0AAE1ESP3</accession>
<dbReference type="AlphaFoldDB" id="A0AAE1ESP3"/>
<organism evidence="2 3">
    <name type="scientific">Petrolisthes cinctipes</name>
    <name type="common">Flat porcelain crab</name>
    <dbReference type="NCBI Taxonomy" id="88211"/>
    <lineage>
        <taxon>Eukaryota</taxon>
        <taxon>Metazoa</taxon>
        <taxon>Ecdysozoa</taxon>
        <taxon>Arthropoda</taxon>
        <taxon>Crustacea</taxon>
        <taxon>Multicrustacea</taxon>
        <taxon>Malacostraca</taxon>
        <taxon>Eumalacostraca</taxon>
        <taxon>Eucarida</taxon>
        <taxon>Decapoda</taxon>
        <taxon>Pleocyemata</taxon>
        <taxon>Anomura</taxon>
        <taxon>Galatheoidea</taxon>
        <taxon>Porcellanidae</taxon>
        <taxon>Petrolisthes</taxon>
    </lineage>
</organism>
<gene>
    <name evidence="2" type="ORF">Pcinc_033230</name>
</gene>
<evidence type="ECO:0000256" key="1">
    <source>
        <dbReference type="SAM" id="MobiDB-lite"/>
    </source>
</evidence>
<comment type="caution">
    <text evidence="2">The sequence shown here is derived from an EMBL/GenBank/DDBJ whole genome shotgun (WGS) entry which is preliminary data.</text>
</comment>
<dbReference type="Proteomes" id="UP001286313">
    <property type="component" value="Unassembled WGS sequence"/>
</dbReference>